<dbReference type="Gene3D" id="3.40.50.2300">
    <property type="match status" value="1"/>
</dbReference>
<evidence type="ECO:0000256" key="1">
    <source>
        <dbReference type="SAM" id="Coils"/>
    </source>
</evidence>
<dbReference type="InterPro" id="IPR011006">
    <property type="entry name" value="CheY-like_superfamily"/>
</dbReference>
<dbReference type="RefSeq" id="WP_182414890.1">
    <property type="nucleotide sequence ID" value="NZ_CP055153.1"/>
</dbReference>
<accession>A0A7L7L4H2</accession>
<proteinExistence type="predicted"/>
<sequence>MAKIAFVDDDKEIRESLSIKLSKMLRKSGSTLEVIDIFPFQDFAYYFPWIEENDICVIILDERLFNGRENGKGPVKYRGSELVRALRERFKDMPIYTLSAYTADDDLQHEFNEFDSIIRKRDFADKNKASKYVEIIIRASQRYLKENEKELSTYDELTRKVASGQSDEDDIQRLQALQTKLHLPMMDSLKDRNTWLDEYESQVNSLNDIKRILEEKIKKINEQ</sequence>
<keyword evidence="1" id="KW-0175">Coiled coil</keyword>
<name>A0A7L7L4H2_9BACT</name>
<dbReference type="AlphaFoldDB" id="A0A7L7L4H2"/>
<dbReference type="KEGG" id="add:HUW48_06380"/>
<evidence type="ECO:0000313" key="3">
    <source>
        <dbReference type="Proteomes" id="UP000514509"/>
    </source>
</evidence>
<evidence type="ECO:0000313" key="2">
    <source>
        <dbReference type="EMBL" id="QMU27696.1"/>
    </source>
</evidence>
<gene>
    <name evidence="2" type="ORF">HUW48_06380</name>
</gene>
<evidence type="ECO:0008006" key="4">
    <source>
        <dbReference type="Google" id="ProtNLM"/>
    </source>
</evidence>
<dbReference type="EMBL" id="CP055153">
    <property type="protein sequence ID" value="QMU27696.1"/>
    <property type="molecule type" value="Genomic_DNA"/>
</dbReference>
<protein>
    <recommendedName>
        <fullName evidence="4">Response regulator</fullName>
    </recommendedName>
</protein>
<feature type="coiled-coil region" evidence="1">
    <location>
        <begin position="196"/>
        <end position="223"/>
    </location>
</feature>
<dbReference type="SUPFAM" id="SSF52172">
    <property type="entry name" value="CheY-like"/>
    <property type="match status" value="1"/>
</dbReference>
<reference evidence="2 3" key="1">
    <citation type="submission" date="2020-08" db="EMBL/GenBank/DDBJ databases">
        <title>Adhaeribacter dokdonensis sp. nov., isolated from the rhizosphere of Elymus tsukushiensis, a plant native to the Dokdo Islands, Republic of Korea.</title>
        <authorList>
            <person name="Ghim S.Y."/>
        </authorList>
    </citation>
    <scope>NUCLEOTIDE SEQUENCE [LARGE SCALE GENOMIC DNA]</scope>
    <source>
        <strain evidence="2 3">KUDC8001</strain>
    </source>
</reference>
<dbReference type="Proteomes" id="UP000514509">
    <property type="component" value="Chromosome"/>
</dbReference>
<organism evidence="2 3">
    <name type="scientific">Adhaeribacter radiodurans</name>
    <dbReference type="NCBI Taxonomy" id="2745197"/>
    <lineage>
        <taxon>Bacteria</taxon>
        <taxon>Pseudomonadati</taxon>
        <taxon>Bacteroidota</taxon>
        <taxon>Cytophagia</taxon>
        <taxon>Cytophagales</taxon>
        <taxon>Hymenobacteraceae</taxon>
        <taxon>Adhaeribacter</taxon>
    </lineage>
</organism>
<keyword evidence="3" id="KW-1185">Reference proteome</keyword>